<dbReference type="InterPro" id="IPR002044">
    <property type="entry name" value="CBM20"/>
</dbReference>
<dbReference type="Proteomes" id="UP001244341">
    <property type="component" value="Chromosome 2b"/>
</dbReference>
<evidence type="ECO:0000259" key="2">
    <source>
        <dbReference type="PROSITE" id="PS51166"/>
    </source>
</evidence>
<dbReference type="EMBL" id="CP126209">
    <property type="protein sequence ID" value="WIA10311.1"/>
    <property type="molecule type" value="Genomic_DNA"/>
</dbReference>
<name>A0ABY8TPT2_TETOB</name>
<proteinExistence type="predicted"/>
<dbReference type="PANTHER" id="PTHR15048">
    <property type="entry name" value="STARCH-BINDING DOMAIN-CONTAINING PROTEIN 1"/>
    <property type="match status" value="1"/>
</dbReference>
<dbReference type="CDD" id="cd05467">
    <property type="entry name" value="CBM20"/>
    <property type="match status" value="1"/>
</dbReference>
<evidence type="ECO:0000256" key="1">
    <source>
        <dbReference type="SAM" id="MobiDB-lite"/>
    </source>
</evidence>
<keyword evidence="4" id="KW-1185">Reference proteome</keyword>
<feature type="region of interest" description="Disordered" evidence="1">
    <location>
        <begin position="203"/>
        <end position="228"/>
    </location>
</feature>
<dbReference type="PROSITE" id="PS51166">
    <property type="entry name" value="CBM20"/>
    <property type="match status" value="1"/>
</dbReference>
<dbReference type="Gene3D" id="2.60.40.10">
    <property type="entry name" value="Immunoglobulins"/>
    <property type="match status" value="1"/>
</dbReference>
<dbReference type="SUPFAM" id="SSF49452">
    <property type="entry name" value="Starch-binding domain-like"/>
    <property type="match status" value="1"/>
</dbReference>
<sequence length="228" mass="25266">MEQQLRVNVGRASTCRSPWPRTLRSPAPPFKHFGRRSTVRTHCSIYEATVHRTGQAQLRQQQLRQSGEVSVTSKVDVSFVINYCAEYGQQVVLLGSCQELGSWDTAAAVRLTWQQGDNWKAAVQLPAPIDSDVELEYKYAVIGEDGSIQLWQEGPNISLVLSPKPAETLKPQQPNLKEAGDPCDPGLLAADRRLAAATDVFRSLASSPEPDSLQEEQQQEQQLQEVNA</sequence>
<protein>
    <recommendedName>
        <fullName evidence="2">CBM20 domain-containing protein</fullName>
    </recommendedName>
</protein>
<dbReference type="SMART" id="SM01065">
    <property type="entry name" value="CBM_2"/>
    <property type="match status" value="1"/>
</dbReference>
<feature type="region of interest" description="Disordered" evidence="1">
    <location>
        <begin position="168"/>
        <end position="187"/>
    </location>
</feature>
<feature type="domain" description="CBM20" evidence="2">
    <location>
        <begin position="63"/>
        <end position="178"/>
    </location>
</feature>
<dbReference type="InterPro" id="IPR013783">
    <property type="entry name" value="Ig-like_fold"/>
</dbReference>
<evidence type="ECO:0000313" key="4">
    <source>
        <dbReference type="Proteomes" id="UP001244341"/>
    </source>
</evidence>
<dbReference type="InterPro" id="IPR013784">
    <property type="entry name" value="Carb-bd-like_fold"/>
</dbReference>
<reference evidence="3 4" key="1">
    <citation type="submission" date="2023-05" db="EMBL/GenBank/DDBJ databases">
        <title>A 100% complete, gapless, phased diploid assembly of the Scenedesmus obliquus UTEX 3031 genome.</title>
        <authorList>
            <person name="Biondi T.C."/>
            <person name="Hanschen E.R."/>
            <person name="Kwon T."/>
            <person name="Eng W."/>
            <person name="Kruse C.P.S."/>
            <person name="Koehler S.I."/>
            <person name="Kunde Y."/>
            <person name="Gleasner C.D."/>
            <person name="You Mak K.T."/>
            <person name="Polle J."/>
            <person name="Hovde B.T."/>
            <person name="Starkenburg S.R."/>
        </authorList>
    </citation>
    <scope>NUCLEOTIDE SEQUENCE [LARGE SCALE GENOMIC DNA]</scope>
    <source>
        <strain evidence="3 4">DOE0152z</strain>
    </source>
</reference>
<feature type="compositionally biased region" description="Low complexity" evidence="1">
    <location>
        <begin position="219"/>
        <end position="228"/>
    </location>
</feature>
<accession>A0ABY8TPT2</accession>
<dbReference type="Pfam" id="PF00686">
    <property type="entry name" value="CBM_20"/>
    <property type="match status" value="1"/>
</dbReference>
<gene>
    <name evidence="3" type="ORF">OEZ85_010503</name>
</gene>
<dbReference type="PANTHER" id="PTHR15048:SF0">
    <property type="entry name" value="STARCH-BINDING DOMAIN-CONTAINING PROTEIN 1"/>
    <property type="match status" value="1"/>
</dbReference>
<organism evidence="3 4">
    <name type="scientific">Tetradesmus obliquus</name>
    <name type="common">Green alga</name>
    <name type="synonym">Acutodesmus obliquus</name>
    <dbReference type="NCBI Taxonomy" id="3088"/>
    <lineage>
        <taxon>Eukaryota</taxon>
        <taxon>Viridiplantae</taxon>
        <taxon>Chlorophyta</taxon>
        <taxon>core chlorophytes</taxon>
        <taxon>Chlorophyceae</taxon>
        <taxon>CS clade</taxon>
        <taxon>Sphaeropleales</taxon>
        <taxon>Scenedesmaceae</taxon>
        <taxon>Tetradesmus</taxon>
    </lineage>
</organism>
<evidence type="ECO:0000313" key="3">
    <source>
        <dbReference type="EMBL" id="WIA10311.1"/>
    </source>
</evidence>